<dbReference type="Proteomes" id="UP000792457">
    <property type="component" value="Unassembled WGS sequence"/>
</dbReference>
<name>A0A8K0NUB3_LADFU</name>
<proteinExistence type="predicted"/>
<gene>
    <name evidence="1" type="ORF">J437_LFUL001414</name>
</gene>
<reference evidence="1" key="2">
    <citation type="submission" date="2017-10" db="EMBL/GenBank/DDBJ databases">
        <title>Ladona fulva Genome sequencing and assembly.</title>
        <authorList>
            <person name="Murali S."/>
            <person name="Richards S."/>
            <person name="Bandaranaike D."/>
            <person name="Bellair M."/>
            <person name="Blankenburg K."/>
            <person name="Chao H."/>
            <person name="Dinh H."/>
            <person name="Doddapaneni H."/>
            <person name="Dugan-Rocha S."/>
            <person name="Elkadiri S."/>
            <person name="Gnanaolivu R."/>
            <person name="Hernandez B."/>
            <person name="Skinner E."/>
            <person name="Javaid M."/>
            <person name="Lee S."/>
            <person name="Li M."/>
            <person name="Ming W."/>
            <person name="Munidasa M."/>
            <person name="Muniz J."/>
            <person name="Nguyen L."/>
            <person name="Hughes D."/>
            <person name="Osuji N."/>
            <person name="Pu L.-L."/>
            <person name="Puazo M."/>
            <person name="Qu C."/>
            <person name="Quiroz J."/>
            <person name="Raj R."/>
            <person name="Weissenberger G."/>
            <person name="Xin Y."/>
            <person name="Zou X."/>
            <person name="Han Y."/>
            <person name="Worley K."/>
            <person name="Muzny D."/>
            <person name="Gibbs R."/>
        </authorList>
    </citation>
    <scope>NUCLEOTIDE SEQUENCE</scope>
    <source>
        <strain evidence="1">Sampled in the wild</strain>
    </source>
</reference>
<accession>A0A8K0NUB3</accession>
<sequence>MQSNREKVTKDKVKQLQELVRNLQLPNRQQIDNGSPKKETNVILDKDVELEKVKDDYSTDIIFLEKIDFSDEQTWLYVPEKESYSGNPIEEDYAEEQK</sequence>
<evidence type="ECO:0000313" key="2">
    <source>
        <dbReference type="Proteomes" id="UP000792457"/>
    </source>
</evidence>
<reference evidence="1" key="1">
    <citation type="submission" date="2013-04" db="EMBL/GenBank/DDBJ databases">
        <authorList>
            <person name="Qu J."/>
            <person name="Murali S.C."/>
            <person name="Bandaranaike D."/>
            <person name="Bellair M."/>
            <person name="Blankenburg K."/>
            <person name="Chao H."/>
            <person name="Dinh H."/>
            <person name="Doddapaneni H."/>
            <person name="Downs B."/>
            <person name="Dugan-Rocha S."/>
            <person name="Elkadiri S."/>
            <person name="Gnanaolivu R.D."/>
            <person name="Hernandez B."/>
            <person name="Javaid M."/>
            <person name="Jayaseelan J.C."/>
            <person name="Lee S."/>
            <person name="Li M."/>
            <person name="Ming W."/>
            <person name="Munidasa M."/>
            <person name="Muniz J."/>
            <person name="Nguyen L."/>
            <person name="Ongeri F."/>
            <person name="Osuji N."/>
            <person name="Pu L.-L."/>
            <person name="Puazo M."/>
            <person name="Qu C."/>
            <person name="Quiroz J."/>
            <person name="Raj R."/>
            <person name="Weissenberger G."/>
            <person name="Xin Y."/>
            <person name="Zou X."/>
            <person name="Han Y."/>
            <person name="Richards S."/>
            <person name="Worley K."/>
            <person name="Muzny D."/>
            <person name="Gibbs R."/>
        </authorList>
    </citation>
    <scope>NUCLEOTIDE SEQUENCE</scope>
    <source>
        <strain evidence="1">Sampled in the wild</strain>
    </source>
</reference>
<dbReference type="EMBL" id="KZ308127">
    <property type="protein sequence ID" value="KAG8222216.1"/>
    <property type="molecule type" value="Genomic_DNA"/>
</dbReference>
<keyword evidence="2" id="KW-1185">Reference proteome</keyword>
<dbReference type="AlphaFoldDB" id="A0A8K0NUB3"/>
<dbReference type="OrthoDB" id="6347145at2759"/>
<organism evidence="1 2">
    <name type="scientific">Ladona fulva</name>
    <name type="common">Scarce chaser dragonfly</name>
    <name type="synonym">Libellula fulva</name>
    <dbReference type="NCBI Taxonomy" id="123851"/>
    <lineage>
        <taxon>Eukaryota</taxon>
        <taxon>Metazoa</taxon>
        <taxon>Ecdysozoa</taxon>
        <taxon>Arthropoda</taxon>
        <taxon>Hexapoda</taxon>
        <taxon>Insecta</taxon>
        <taxon>Pterygota</taxon>
        <taxon>Palaeoptera</taxon>
        <taxon>Odonata</taxon>
        <taxon>Epiprocta</taxon>
        <taxon>Anisoptera</taxon>
        <taxon>Libelluloidea</taxon>
        <taxon>Libellulidae</taxon>
        <taxon>Ladona</taxon>
    </lineage>
</organism>
<evidence type="ECO:0000313" key="1">
    <source>
        <dbReference type="EMBL" id="KAG8222216.1"/>
    </source>
</evidence>
<comment type="caution">
    <text evidence="1">The sequence shown here is derived from an EMBL/GenBank/DDBJ whole genome shotgun (WGS) entry which is preliminary data.</text>
</comment>
<protein>
    <submittedName>
        <fullName evidence="1">Uncharacterized protein</fullName>
    </submittedName>
</protein>